<evidence type="ECO:0000313" key="8">
    <source>
        <dbReference type="EMBL" id="TCP29123.1"/>
    </source>
</evidence>
<evidence type="ECO:0000256" key="5">
    <source>
        <dbReference type="ARBA" id="ARBA00035648"/>
    </source>
</evidence>
<feature type="domain" description="Endoribonuclease YicC-like N-terminal" evidence="6">
    <location>
        <begin position="3"/>
        <end position="155"/>
    </location>
</feature>
<comment type="similarity">
    <text evidence="5">Belongs to the YicC/YloC family.</text>
</comment>
<dbReference type="Pfam" id="PF08340">
    <property type="entry name" value="YicC-like_C"/>
    <property type="match status" value="1"/>
</dbReference>
<dbReference type="EMBL" id="SLXK01000012">
    <property type="protein sequence ID" value="TCP29123.1"/>
    <property type="molecule type" value="Genomic_DNA"/>
</dbReference>
<comment type="cofactor">
    <cofactor evidence="1">
        <name>a divalent metal cation</name>
        <dbReference type="ChEBI" id="CHEBI:60240"/>
    </cofactor>
</comment>
<dbReference type="GO" id="GO:0004521">
    <property type="term" value="F:RNA endonuclease activity"/>
    <property type="evidence" value="ECO:0007669"/>
    <property type="project" value="InterPro"/>
</dbReference>
<protein>
    <submittedName>
        <fullName evidence="8">Uncharacterized protein (TIGR00255 family)</fullName>
    </submittedName>
</protein>
<accession>A0A4R2P302</accession>
<gene>
    <name evidence="8" type="ORF">EV207_11248</name>
</gene>
<reference evidence="8 9" key="1">
    <citation type="submission" date="2019-03" db="EMBL/GenBank/DDBJ databases">
        <title>Genomic Encyclopedia of Type Strains, Phase IV (KMG-IV): sequencing the most valuable type-strain genomes for metagenomic binning, comparative biology and taxonomic classification.</title>
        <authorList>
            <person name="Goeker M."/>
        </authorList>
    </citation>
    <scope>NUCLEOTIDE SEQUENCE [LARGE SCALE GENOMIC DNA]</scope>
    <source>
        <strain evidence="8 9">DSM 19377</strain>
    </source>
</reference>
<evidence type="ECO:0000256" key="4">
    <source>
        <dbReference type="ARBA" id="ARBA00022801"/>
    </source>
</evidence>
<evidence type="ECO:0000313" key="9">
    <source>
        <dbReference type="Proteomes" id="UP000295416"/>
    </source>
</evidence>
<dbReference type="NCBIfam" id="TIGR00255">
    <property type="entry name" value="YicC/YloC family endoribonuclease"/>
    <property type="match status" value="1"/>
</dbReference>
<evidence type="ECO:0000256" key="3">
    <source>
        <dbReference type="ARBA" id="ARBA00022759"/>
    </source>
</evidence>
<keyword evidence="4" id="KW-0378">Hydrolase</keyword>
<dbReference type="GO" id="GO:0016787">
    <property type="term" value="F:hydrolase activity"/>
    <property type="evidence" value="ECO:0007669"/>
    <property type="project" value="UniProtKB-KW"/>
</dbReference>
<evidence type="ECO:0000256" key="2">
    <source>
        <dbReference type="ARBA" id="ARBA00022722"/>
    </source>
</evidence>
<dbReference type="InterPro" id="IPR013527">
    <property type="entry name" value="YicC-like_N"/>
</dbReference>
<dbReference type="InterPro" id="IPR013551">
    <property type="entry name" value="YicC-like_C"/>
</dbReference>
<dbReference type="OrthoDB" id="9771229at2"/>
<keyword evidence="9" id="KW-1185">Reference proteome</keyword>
<organism evidence="8 9">
    <name type="scientific">Scopulibacillus darangshiensis</name>
    <dbReference type="NCBI Taxonomy" id="442528"/>
    <lineage>
        <taxon>Bacteria</taxon>
        <taxon>Bacillati</taxon>
        <taxon>Bacillota</taxon>
        <taxon>Bacilli</taxon>
        <taxon>Bacillales</taxon>
        <taxon>Sporolactobacillaceae</taxon>
        <taxon>Scopulibacillus</taxon>
    </lineage>
</organism>
<comment type="caution">
    <text evidence="8">The sequence shown here is derived from an EMBL/GenBank/DDBJ whole genome shotgun (WGS) entry which is preliminary data.</text>
</comment>
<evidence type="ECO:0000256" key="1">
    <source>
        <dbReference type="ARBA" id="ARBA00001968"/>
    </source>
</evidence>
<name>A0A4R2P302_9BACL</name>
<feature type="domain" description="Endoribonuclease YicC-like C-terminal" evidence="7">
    <location>
        <begin position="175"/>
        <end position="293"/>
    </location>
</feature>
<dbReference type="PANTHER" id="PTHR30636">
    <property type="entry name" value="UPF0701 PROTEIN YICC"/>
    <property type="match status" value="1"/>
</dbReference>
<dbReference type="PANTHER" id="PTHR30636:SF3">
    <property type="entry name" value="UPF0701 PROTEIN YICC"/>
    <property type="match status" value="1"/>
</dbReference>
<evidence type="ECO:0000259" key="6">
    <source>
        <dbReference type="Pfam" id="PF03755"/>
    </source>
</evidence>
<sequence length="293" mass="34146">MLYSMTGYGRAISENQRHRVSVEVKSVNHRYLDISLNIPRQLFYLEDKIKQIIKSSIKRGKLYFYLTVDGESLTSPKVETNWPILEQYIRECQQIFERYPIQNEIGISDLLQLPDLFLTSETPLDAGDLEPLIIKAADRAVKDLTGMRKREGEHIYNDLSERNDTLQKMVLELRDYAPSVKKNYMERLEKHVLEFLQGHADIDEQRLLTEAAVFADKSNIDEELTRLTSHTKQFAELLDAHEPKGRKFDFLIQEMNREVNTIGSKGNDVLISRFVVDIKSELEKIREQVQNVE</sequence>
<dbReference type="AlphaFoldDB" id="A0A4R2P302"/>
<dbReference type="Proteomes" id="UP000295416">
    <property type="component" value="Unassembled WGS sequence"/>
</dbReference>
<proteinExistence type="inferred from homology"/>
<dbReference type="Pfam" id="PF03755">
    <property type="entry name" value="YicC-like_N"/>
    <property type="match status" value="1"/>
</dbReference>
<keyword evidence="3" id="KW-0255">Endonuclease</keyword>
<evidence type="ECO:0000259" key="7">
    <source>
        <dbReference type="Pfam" id="PF08340"/>
    </source>
</evidence>
<dbReference type="InterPro" id="IPR005229">
    <property type="entry name" value="YicC/YloC-like"/>
</dbReference>
<keyword evidence="2" id="KW-0540">Nuclease</keyword>